<evidence type="ECO:0000256" key="1">
    <source>
        <dbReference type="SAM" id="Phobius"/>
    </source>
</evidence>
<evidence type="ECO:0008006" key="4">
    <source>
        <dbReference type="Google" id="ProtNLM"/>
    </source>
</evidence>
<dbReference type="CDD" id="cd11614">
    <property type="entry name" value="SAF_CpaB_FlgA_like"/>
    <property type="match status" value="1"/>
</dbReference>
<evidence type="ECO:0000313" key="3">
    <source>
        <dbReference type="Proteomes" id="UP000258533"/>
    </source>
</evidence>
<keyword evidence="1" id="KW-0472">Membrane</keyword>
<protein>
    <recommendedName>
        <fullName evidence="4">SAF domain-containing protein</fullName>
    </recommendedName>
</protein>
<feature type="transmembrane region" description="Helical" evidence="1">
    <location>
        <begin position="32"/>
        <end position="51"/>
    </location>
</feature>
<comment type="caution">
    <text evidence="2">The sequence shown here is derived from an EMBL/GenBank/DDBJ whole genome shotgun (WGS) entry which is preliminary data.</text>
</comment>
<accession>A0A3E1IW09</accession>
<reference evidence="2 3" key="1">
    <citation type="submission" date="2016-02" db="EMBL/GenBank/DDBJ databases">
        <title>Gardnerella vaginalis Subgroups Defined by cpn60 Sequencing and Sialidase Activity in Isolates from Canada, Belgium and Kenya.</title>
        <authorList>
            <person name="Schellenberg J."/>
            <person name="Paramel Jayaprakash T."/>
            <person name="Withana Gamage N."/>
            <person name="Patterson M.H."/>
            <person name="Vaneechoutte M."/>
            <person name="Hill J.E."/>
        </authorList>
    </citation>
    <scope>NUCLEOTIDE SEQUENCE [LARGE SCALE GENOMIC DNA]</scope>
    <source>
        <strain evidence="2 3">N144</strain>
    </source>
</reference>
<evidence type="ECO:0000313" key="2">
    <source>
        <dbReference type="EMBL" id="RFD77166.1"/>
    </source>
</evidence>
<keyword evidence="1" id="KW-1133">Transmembrane helix</keyword>
<dbReference type="EMBL" id="LRTT01000001">
    <property type="protein sequence ID" value="RFD77166.1"/>
    <property type="molecule type" value="Genomic_DNA"/>
</dbReference>
<dbReference type="Proteomes" id="UP000258533">
    <property type="component" value="Unassembled WGS sequence"/>
</dbReference>
<organism evidence="2 3">
    <name type="scientific">Gardnerella vaginalis</name>
    <dbReference type="NCBI Taxonomy" id="2702"/>
    <lineage>
        <taxon>Bacteria</taxon>
        <taxon>Bacillati</taxon>
        <taxon>Actinomycetota</taxon>
        <taxon>Actinomycetes</taxon>
        <taxon>Bifidobacteriales</taxon>
        <taxon>Bifidobacteriaceae</taxon>
        <taxon>Gardnerella</taxon>
    </lineage>
</organism>
<dbReference type="RefSeq" id="WP_116689348.1">
    <property type="nucleotide sequence ID" value="NZ_CP083169.1"/>
</dbReference>
<gene>
    <name evidence="2" type="ORF">AXE73_00645</name>
</gene>
<dbReference type="AlphaFoldDB" id="A0A3E1IW09"/>
<keyword evidence="1" id="KW-0812">Transmembrane</keyword>
<sequence>MRTSFLLKTVGYNAENKVPVELIKRRKKAQTLNMLSIFFISVATLFSIHLISTFQATQSVPVAVRNIAKGSVIKQSDLHYVNVPKSSVFNNVLSYTSISNSTKNAIIAACNIKYGMPIFSNQVTKQTKIPPGFTTISVNLASSSASLAPGDVISIAFSKVPNSSNTANHSTNPAQIETSSDASFSDNITLQDKNVSLVHNVIVVNVNNSAQSALLAMPAENALQIINTQAIIPNLAVIAVQN</sequence>
<name>A0A3E1IW09_GARVA</name>
<proteinExistence type="predicted"/>